<dbReference type="Pfam" id="PF00004">
    <property type="entry name" value="AAA"/>
    <property type="match status" value="1"/>
</dbReference>
<dbReference type="GO" id="GO:0005524">
    <property type="term" value="F:ATP binding"/>
    <property type="evidence" value="ECO:0007669"/>
    <property type="project" value="UniProtKB-KW"/>
</dbReference>
<evidence type="ECO:0000256" key="3">
    <source>
        <dbReference type="ARBA" id="ARBA00009361"/>
    </source>
</evidence>
<comment type="function">
    <text evidence="1">Probable ATPase of unknown function. Its presence in a non-photosynthetic plant (Epifagus virginiana) and experiments in tobacco indicate that it has an essential function which is probably not related to photosynthesis.</text>
</comment>
<evidence type="ECO:0000256" key="4">
    <source>
        <dbReference type="ARBA" id="ARBA00022640"/>
    </source>
</evidence>
<comment type="subcellular location">
    <subcellularLocation>
        <location evidence="2">Plastid</location>
    </subcellularLocation>
</comment>
<evidence type="ECO:0000313" key="8">
    <source>
        <dbReference type="EMBL" id="QWW93024.1"/>
    </source>
</evidence>
<dbReference type="GO" id="GO:0009536">
    <property type="term" value="C:plastid"/>
    <property type="evidence" value="ECO:0007669"/>
    <property type="project" value="UniProtKB-SubCell"/>
</dbReference>
<feature type="domain" description="AAA+ ATPase" evidence="7">
    <location>
        <begin position="1317"/>
        <end position="1469"/>
    </location>
</feature>
<dbReference type="Gene3D" id="3.40.50.300">
    <property type="entry name" value="P-loop containing nucleotide triphosphate hydrolases"/>
    <property type="match status" value="1"/>
</dbReference>
<gene>
    <name evidence="8" type="primary">ycf2</name>
</gene>
<sequence>MKRELPKKKSLYQNLYLTELREAQKSNPWTQWSLIKLLIEFISNKQHLSILFDFQNLTLLFSYSLGDYGKKKVLLNILSLSISPLSIYILNIKNDIGHKNLDSIKIQKHNFYKENDIRTSNKKFDFLNTKFDIILHNSSSPNSKKFYCMEKNRNQNLWKIIILDQIQSDSNLSKRSLSKIETLLEEKNIDDLKSFFKPYTNQKLQQNQICEYDSYPSFSDRSDKKFFDDNSNTKTIPFEFISAFREKPLFEIKNSEQFFFEKFIYLNILHENILNNLQSFERSKKKVVEFYFSVRNKKNAYFSNYTEFVICQSYKIDYLDTGRESLVKNFIEFDKFNNFEIFSKLEDFYSDYIYKFSKYLLCERRNYNKKLSNSFLAQSLSRKWRFFLDLNTDFFSDPNYDGIKKKFYFVLKPFLKSRIVDCIKTENYSEKNIVLISKFQHVIDFIISVNNPFINNRKKNTFFVDSERITKFKKINFTVLCETINYPKKKIIQFYFLTNSAYDMIGLDDEKNKILSKFFYFSYFISYQYKKLSIFFHFYDLRKILRQKNKLTLIFLKIEKKIDEKRLNKNIYFIIENGDSGVEKNFDGKTLVKTMNFEILFIKKMTELLRKPHLQKKVLIDKNFITWKKIVPQLFFPHTKYTQSGSDRKNIQVFFLDRKNIFIFSGKKIHNYNTINFYSLRRKGLKYKGINPIFNHLSVPSRTKNEDLNKIEFYKTFYFINEDSTTTFSPNNKNSKIFFFKLFTSNNRNLIEIFKKSFHSCISLNQNFFFDSPRDKQLLQGILEKINFVTFTYLLQITRLNYNNRFLFFSRKKNVNNLKLLYLRFFMFPLAKKNHFYINKSESSIGKKYRNFFIYSKLSGVSSVDGLKDGVRTNEIIPTKLYDSFSTNCKNINILLNNKYDFGKNSLKKEKFNNFVEKESRLNINNIYIRFYYDILFSRSFDDFRGRDYRIIKWINQFVFYSKNMNYRINERIGKRNKSIFLYGDDEKKLTKFFSKKTLFETHNSWFFTSGWWEYNIYILLQFYQESFYKIKNFWGYSKGRGNKFLEKIFIVFSDYNKNYFRDSYLNNLKLKWSARFYNEIHYNQNNFLIFSWFNPIFVDHSNTLSWVSFTLVLFISVYHKKIFSFSIGSDFSFSWKNLETINYLIDSSRNFYFTKISRHDRIMATKTENFLTYFLNNLIYYITNIKFYLLTRRKLKTWLINNKSLDLSRRKRKLLVQCLITCNKIQKYRLNINFDEKKFQSYFSYQITSQQGLLYFKYLARILKKNLIDDSFSSANKWISFAFHQKVVYAKTLWPIKKFDSEFQDIPVSLQFGLSYSKGILLVGPIETGKSYLIGNLSAEAYTPLFKISINKLLYNKPDIITESWMNILIESLRRLNLTLDFAEKMSPCIIWIQNIHQLNVNRLTQNVESDPTFLLSILLKYFEKSFSGERKNNNILIIGSTDSPAKVDPALISPNRSDKIINIRLFHLSQRRKQICVILKKKRFLLEKKSFLFSDSGSQTMGYNLRDSISLTNEILLINITKNRSFIDSNILKLAFHRHIFGLTYTNNRLSFEKIIHRIVYRIGKTIIQNILIKNFSNNFLNIGNSLWKKNYYYLSEWYLEASDNESIIKELTILTHILGCLAGTAAQDSYVLSKHRDKNSFPIDKLVENDFTLAFSISENFFHEFPYTEILRVNKKNCLNIMKNGIFSIVNRNFDYTQNFLQQSIQDFHQVNLDKQKSYEFEETYWSPRFWRLNFFRNHLFDWIKRPNDFETCSKLQFSKKIFFISSDNSKNNDFGHSMGEKKEQFLYERILPRIRKRNVQELEFQFEKILLEEQFEILGFFQSSTEFPMEYKLDDKPRLFIGKRILWNPIGFFSKIRHSVFSYRDFFVDEEMLRRLYVTYGARRERERSRSSNKIKQFFNYRGYKKDLISKLSIRWWNRLPSNEKQNINLLKHIEHIGIQLKRPQIFTPVYSYQRWSIENSPEKFFRFELLIHKKKWLKLNGLLSNDSSVYTTLLEIYQYLIRFFLINQKLLKQMTKFLSKKGWLFENEIEKIIYQTKN</sequence>
<dbReference type="CDD" id="cd19505">
    <property type="entry name" value="RecA-like_Ycf2"/>
    <property type="match status" value="1"/>
</dbReference>
<evidence type="ECO:0000259" key="7">
    <source>
        <dbReference type="SMART" id="SM00382"/>
    </source>
</evidence>
<proteinExistence type="inferred from homology"/>
<evidence type="ECO:0000256" key="6">
    <source>
        <dbReference type="ARBA" id="ARBA00022840"/>
    </source>
</evidence>
<dbReference type="SUPFAM" id="SSF52540">
    <property type="entry name" value="P-loop containing nucleoside triphosphate hydrolases"/>
    <property type="match status" value="1"/>
</dbReference>
<protein>
    <submittedName>
        <fullName evidence="8">Hypothetical chloroplast RF21</fullName>
    </submittedName>
</protein>
<evidence type="ECO:0000256" key="2">
    <source>
        <dbReference type="ARBA" id="ARBA00004474"/>
    </source>
</evidence>
<dbReference type="EMBL" id="MW429509">
    <property type="protein sequence ID" value="QWW93024.1"/>
    <property type="molecule type" value="Genomic_DNA"/>
</dbReference>
<keyword evidence="8" id="KW-0150">Chloroplast</keyword>
<dbReference type="PANTHER" id="PTHR33078">
    <property type="entry name" value="PROTEIN YCF2-RELATED"/>
    <property type="match status" value="1"/>
</dbReference>
<dbReference type="PANTHER" id="PTHR33078:SF101">
    <property type="entry name" value="AAA+ ATPASE DOMAIN, ATPASE, AAA-TYPE, CORE"/>
    <property type="match status" value="1"/>
</dbReference>
<dbReference type="InterPro" id="IPR003593">
    <property type="entry name" value="AAA+_ATPase"/>
</dbReference>
<keyword evidence="5" id="KW-0547">Nucleotide-binding</keyword>
<name>A0A8F3BEE1_9MARC</name>
<evidence type="ECO:0000256" key="5">
    <source>
        <dbReference type="ARBA" id="ARBA00022741"/>
    </source>
</evidence>
<dbReference type="GO" id="GO:0016887">
    <property type="term" value="F:ATP hydrolysis activity"/>
    <property type="evidence" value="ECO:0007669"/>
    <property type="project" value="InterPro"/>
</dbReference>
<dbReference type="InterPro" id="IPR003959">
    <property type="entry name" value="ATPase_AAA_core"/>
</dbReference>
<organism evidence="8">
    <name type="scientific">Cyathodium smaragdinum</name>
    <dbReference type="NCBI Taxonomy" id="2846787"/>
    <lineage>
        <taxon>Eukaryota</taxon>
        <taxon>Viridiplantae</taxon>
        <taxon>Streptophyta</taxon>
        <taxon>Embryophyta</taxon>
        <taxon>Marchantiophyta</taxon>
        <taxon>Marchantiopsida</taxon>
        <taxon>Marchantiidae</taxon>
        <taxon>Marchantiales</taxon>
        <taxon>Cyathodiaceae</taxon>
        <taxon>Cyathodium</taxon>
    </lineage>
</organism>
<dbReference type="InterPro" id="IPR027417">
    <property type="entry name" value="P-loop_NTPase"/>
</dbReference>
<reference evidence="8" key="1">
    <citation type="journal article" date="2021" name="ACS Synth. Biol.">
        <title>Construction of DNA Tools for Hyperexpression in Marchantia Chloroplasts.</title>
        <authorList>
            <person name="Frangedakis E."/>
            <person name="Guzman-Chavez F."/>
            <person name="Rebmann M."/>
            <person name="Markel K."/>
            <person name="Yu Y."/>
            <person name="Perraki A."/>
            <person name="Tse S.W."/>
            <person name="Liu Y."/>
            <person name="Rever J."/>
            <person name="Sauret-Gueto S."/>
            <person name="Goffinet B."/>
            <person name="Schneider H."/>
            <person name="Haseloff J."/>
        </authorList>
    </citation>
    <scope>NUCLEOTIDE SEQUENCE</scope>
</reference>
<accession>A0A8F3BEE1</accession>
<keyword evidence="4 8" id="KW-0934">Plastid</keyword>
<geneLocation type="chloroplast" evidence="8"/>
<evidence type="ECO:0000256" key="1">
    <source>
        <dbReference type="ARBA" id="ARBA00002329"/>
    </source>
</evidence>
<comment type="similarity">
    <text evidence="3">Belongs to the Ycf2 family.</text>
</comment>
<keyword evidence="6" id="KW-0067">ATP-binding</keyword>
<dbReference type="SMART" id="SM00382">
    <property type="entry name" value="AAA"/>
    <property type="match status" value="1"/>
</dbReference>